<evidence type="ECO:0000256" key="2">
    <source>
        <dbReference type="ARBA" id="ARBA00022694"/>
    </source>
</evidence>
<evidence type="ECO:0000256" key="3">
    <source>
        <dbReference type="ARBA" id="ARBA00023239"/>
    </source>
</evidence>
<evidence type="ECO:0000259" key="7">
    <source>
        <dbReference type="Pfam" id="PF01974"/>
    </source>
</evidence>
<evidence type="ECO:0000256" key="4">
    <source>
        <dbReference type="PIRNR" id="PIRNR011789"/>
    </source>
</evidence>
<dbReference type="GO" id="GO:0005737">
    <property type="term" value="C:cytoplasm"/>
    <property type="evidence" value="ECO:0007669"/>
    <property type="project" value="TreeGrafter"/>
</dbReference>
<dbReference type="InterPro" id="IPR006677">
    <property type="entry name" value="tRNA_intron_Endonuc_cat-like"/>
</dbReference>
<name>A0A8H5GBH7_9AGAR</name>
<dbReference type="PIRSF" id="PIRSF011789">
    <property type="entry name" value="tRNA_splic_SEN2"/>
    <property type="match status" value="1"/>
</dbReference>
<dbReference type="GO" id="GO:0000379">
    <property type="term" value="P:tRNA-type intron splice site recognition and cleavage"/>
    <property type="evidence" value="ECO:0007669"/>
    <property type="project" value="TreeGrafter"/>
</dbReference>
<dbReference type="GO" id="GO:0000214">
    <property type="term" value="C:tRNA-intron endonuclease complex"/>
    <property type="evidence" value="ECO:0007669"/>
    <property type="project" value="UniProtKB-UniRule"/>
</dbReference>
<feature type="region of interest" description="Disordered" evidence="6">
    <location>
        <begin position="1"/>
        <end position="22"/>
    </location>
</feature>
<feature type="compositionally biased region" description="Polar residues" evidence="6">
    <location>
        <begin position="184"/>
        <end position="211"/>
    </location>
</feature>
<dbReference type="Proteomes" id="UP000559027">
    <property type="component" value="Unassembled WGS sequence"/>
</dbReference>
<dbReference type="InterPro" id="IPR036167">
    <property type="entry name" value="tRNA_intron_Endo_cat-like_sf"/>
</dbReference>
<proteinExistence type="inferred from homology"/>
<dbReference type="Pfam" id="PF01974">
    <property type="entry name" value="tRNA_int_endo"/>
    <property type="match status" value="1"/>
</dbReference>
<dbReference type="OrthoDB" id="10249562at2759"/>
<accession>A0A8H5GBH7</accession>
<dbReference type="Gene3D" id="3.40.1350.10">
    <property type="match status" value="1"/>
</dbReference>
<feature type="domain" description="tRNA intron endonuclease catalytic" evidence="7">
    <location>
        <begin position="300"/>
        <end position="392"/>
    </location>
</feature>
<comment type="similarity">
    <text evidence="1 4">Belongs to the tRNA-intron endonuclease family.</text>
</comment>
<evidence type="ECO:0000313" key="8">
    <source>
        <dbReference type="EMBL" id="KAF5361891.1"/>
    </source>
</evidence>
<feature type="active site" evidence="5">
    <location>
        <position position="385"/>
    </location>
</feature>
<dbReference type="GO" id="GO:0003676">
    <property type="term" value="F:nucleic acid binding"/>
    <property type="evidence" value="ECO:0007669"/>
    <property type="project" value="InterPro"/>
</dbReference>
<dbReference type="PANTHER" id="PTHR21227:SF0">
    <property type="entry name" value="TRNA-SPLICING ENDONUCLEASE SUBUNIT SEN2"/>
    <property type="match status" value="1"/>
</dbReference>
<evidence type="ECO:0000313" key="9">
    <source>
        <dbReference type="Proteomes" id="UP000559027"/>
    </source>
</evidence>
<evidence type="ECO:0000256" key="5">
    <source>
        <dbReference type="PIRSR" id="PIRSR011789-1"/>
    </source>
</evidence>
<dbReference type="InterPro" id="IPR006676">
    <property type="entry name" value="tRNA_splic"/>
</dbReference>
<protein>
    <recommendedName>
        <fullName evidence="4">tRNA-splicing endonuclease subunit Sen2</fullName>
        <ecNumber evidence="4">4.6.1.16</ecNumber>
    </recommendedName>
</protein>
<dbReference type="EC" id="4.6.1.16" evidence="4"/>
<sequence>MSLIGPSSTSSANHKPSQAKGKFGSRKAEIARLYAHPLPILLSEKPQEPSRIQSILSFLGLSLNRISNPHCEGVFDPCTRSVWVSKSDDVLVLWRRGFFGKGDLSRSEPSWYTRQMNIRKSGGKQMTSEEITAKRRAERKQFKADRAAAIAAVAEEAEHIFATEGRVVTPALSGPAIPSAATWKPSQPTTDSPSSNTQPPASTEQTITQNDDSVDISKPPIVEEFLDPLINIEHLQLTLQEAFFLLWTLDCLIVLDPDTSEPMSLQQIWTSFQLAHLPPVPPSLAPTPPLTPPLQFDNPFLINYMVYHHYRSLGWVVKSGIKFCVDYLLYKRGPVFAHAEFALVVCPVYEDPEDQARSTINLESSNPFPWSWLSTINRVNSQVQKTLVLVYVTIPARCRVSLDVLQTPACLTHYSIREVILRRFVPARMRD</sequence>
<dbReference type="EMBL" id="JAACJO010000002">
    <property type="protein sequence ID" value="KAF5361891.1"/>
    <property type="molecule type" value="Genomic_DNA"/>
</dbReference>
<keyword evidence="3 4" id="KW-0456">Lyase</keyword>
<reference evidence="8 9" key="1">
    <citation type="journal article" date="2020" name="ISME J.">
        <title>Uncovering the hidden diversity of litter-decomposition mechanisms in mushroom-forming fungi.</title>
        <authorList>
            <person name="Floudas D."/>
            <person name="Bentzer J."/>
            <person name="Ahren D."/>
            <person name="Johansson T."/>
            <person name="Persson P."/>
            <person name="Tunlid A."/>
        </authorList>
    </citation>
    <scope>NUCLEOTIDE SEQUENCE [LARGE SCALE GENOMIC DNA]</scope>
    <source>
        <strain evidence="8 9">CBS 146.42</strain>
    </source>
</reference>
<gene>
    <name evidence="8" type="ORF">D9756_002586</name>
</gene>
<dbReference type="InterPro" id="IPR011856">
    <property type="entry name" value="tRNA_endonuc-like_dom_sf"/>
</dbReference>
<feature type="region of interest" description="Disordered" evidence="6">
    <location>
        <begin position="178"/>
        <end position="215"/>
    </location>
</feature>
<evidence type="ECO:0000256" key="1">
    <source>
        <dbReference type="ARBA" id="ARBA00008078"/>
    </source>
</evidence>
<feature type="compositionally biased region" description="Polar residues" evidence="6">
    <location>
        <begin position="1"/>
        <end position="16"/>
    </location>
</feature>
<keyword evidence="2 4" id="KW-0819">tRNA processing</keyword>
<dbReference type="InterPro" id="IPR016589">
    <property type="entry name" value="tRNA_splic_SEN2"/>
</dbReference>
<organism evidence="8 9">
    <name type="scientific">Leucocoprinus leucothites</name>
    <dbReference type="NCBI Taxonomy" id="201217"/>
    <lineage>
        <taxon>Eukaryota</taxon>
        <taxon>Fungi</taxon>
        <taxon>Dikarya</taxon>
        <taxon>Basidiomycota</taxon>
        <taxon>Agaricomycotina</taxon>
        <taxon>Agaricomycetes</taxon>
        <taxon>Agaricomycetidae</taxon>
        <taxon>Agaricales</taxon>
        <taxon>Agaricineae</taxon>
        <taxon>Agaricaceae</taxon>
        <taxon>Leucocoprinus</taxon>
    </lineage>
</organism>
<dbReference type="AlphaFoldDB" id="A0A8H5GBH7"/>
<feature type="active site" evidence="5">
    <location>
        <position position="338"/>
    </location>
</feature>
<dbReference type="PANTHER" id="PTHR21227">
    <property type="entry name" value="TRNA-SPLICING ENDONUCLEASE SUBUNIT SEN2"/>
    <property type="match status" value="1"/>
</dbReference>
<dbReference type="CDD" id="cd22363">
    <property type="entry name" value="tRNA-intron_lyase_C"/>
    <property type="match status" value="1"/>
</dbReference>
<evidence type="ECO:0000256" key="6">
    <source>
        <dbReference type="SAM" id="MobiDB-lite"/>
    </source>
</evidence>
<dbReference type="GO" id="GO:0000213">
    <property type="term" value="F:tRNA-intron lyase activity"/>
    <property type="evidence" value="ECO:0007669"/>
    <property type="project" value="UniProtKB-UniRule"/>
</dbReference>
<comment type="caution">
    <text evidence="8">The sequence shown here is derived from an EMBL/GenBank/DDBJ whole genome shotgun (WGS) entry which is preliminary data.</text>
</comment>
<dbReference type="SUPFAM" id="SSF53032">
    <property type="entry name" value="tRNA-intron endonuclease catalytic domain-like"/>
    <property type="match status" value="1"/>
</dbReference>
<feature type="active site" evidence="5">
    <location>
        <position position="330"/>
    </location>
</feature>
<dbReference type="FunFam" id="3.40.1350.10:FF:000007">
    <property type="entry name" value="tRNA-splicing endonuclease subunit Sen2"/>
    <property type="match status" value="1"/>
</dbReference>
<comment type="function">
    <text evidence="4">Constitutes one of the two catalytic subunit of the tRNA-splicing endonuclease complex, a complex responsible for identification and cleavage of the splice sites in pre-tRNA. It cleaves pre-tRNA at the 5'- and 3'-splice sites to release the intron. The products are an intron and two tRNA half-molecules bearing 2',3'-cyclic phosphate and 5'-OH termini. There are no conserved sequences at the splice sites, but the intron is invariably located at the same site in the gene, placing the splice sites an invariant distance from the constant structural features of the tRNA body.</text>
</comment>
<keyword evidence="9" id="KW-1185">Reference proteome</keyword>